<keyword evidence="1" id="KW-0645">Protease</keyword>
<evidence type="ECO:0000256" key="1">
    <source>
        <dbReference type="ARBA" id="ARBA00022670"/>
    </source>
</evidence>
<dbReference type="InterPro" id="IPR000477">
    <property type="entry name" value="RT_dom"/>
</dbReference>
<keyword evidence="2" id="KW-0808">Transferase</keyword>
<dbReference type="CDD" id="cd01647">
    <property type="entry name" value="RT_LTR"/>
    <property type="match status" value="1"/>
</dbReference>
<evidence type="ECO:0000256" key="4">
    <source>
        <dbReference type="ARBA" id="ARBA00022722"/>
    </source>
</evidence>
<dbReference type="PANTHER" id="PTHR24559">
    <property type="entry name" value="TRANSPOSON TY3-I GAG-POL POLYPROTEIN"/>
    <property type="match status" value="1"/>
</dbReference>
<dbReference type="PROSITE" id="PS50878">
    <property type="entry name" value="RT_POL"/>
    <property type="match status" value="1"/>
</dbReference>
<reference evidence="9" key="2">
    <citation type="journal article" date="2015" name="Data Brief">
        <title>Shoot transcriptome of the giant reed, Arundo donax.</title>
        <authorList>
            <person name="Barrero R.A."/>
            <person name="Guerrero F.D."/>
            <person name="Moolhuijzen P."/>
            <person name="Goolsby J.A."/>
            <person name="Tidwell J."/>
            <person name="Bellgard S.E."/>
            <person name="Bellgard M.I."/>
        </authorList>
    </citation>
    <scope>NUCLEOTIDE SEQUENCE</scope>
    <source>
        <tissue evidence="9">Shoot tissue taken approximately 20 cm above the soil surface</tissue>
    </source>
</reference>
<feature type="domain" description="Reverse transcriptase" evidence="8">
    <location>
        <begin position="60"/>
        <end position="241"/>
    </location>
</feature>
<dbReference type="GO" id="GO:0008233">
    <property type="term" value="F:peptidase activity"/>
    <property type="evidence" value="ECO:0007669"/>
    <property type="project" value="UniProtKB-KW"/>
</dbReference>
<dbReference type="FunFam" id="3.10.10.10:FF:000007">
    <property type="entry name" value="Retrovirus-related Pol polyprotein from transposon 17.6-like Protein"/>
    <property type="match status" value="1"/>
</dbReference>
<dbReference type="SUPFAM" id="SSF56672">
    <property type="entry name" value="DNA/RNA polymerases"/>
    <property type="match status" value="1"/>
</dbReference>
<keyword evidence="3" id="KW-0548">Nucleotidyltransferase</keyword>
<evidence type="ECO:0000256" key="5">
    <source>
        <dbReference type="ARBA" id="ARBA00022759"/>
    </source>
</evidence>
<dbReference type="Gene3D" id="3.10.10.10">
    <property type="entry name" value="HIV Type 1 Reverse Transcriptase, subunit A, domain 1"/>
    <property type="match status" value="1"/>
</dbReference>
<evidence type="ECO:0000256" key="3">
    <source>
        <dbReference type="ARBA" id="ARBA00022695"/>
    </source>
</evidence>
<proteinExistence type="predicted"/>
<dbReference type="PANTHER" id="PTHR24559:SF444">
    <property type="entry name" value="REVERSE TRANSCRIPTASE DOMAIN-CONTAINING PROTEIN"/>
    <property type="match status" value="1"/>
</dbReference>
<evidence type="ECO:0000256" key="2">
    <source>
        <dbReference type="ARBA" id="ARBA00022679"/>
    </source>
</evidence>
<keyword evidence="5" id="KW-0255">Endonuclease</keyword>
<organism evidence="9">
    <name type="scientific">Arundo donax</name>
    <name type="common">Giant reed</name>
    <name type="synonym">Donax arundinaceus</name>
    <dbReference type="NCBI Taxonomy" id="35708"/>
    <lineage>
        <taxon>Eukaryota</taxon>
        <taxon>Viridiplantae</taxon>
        <taxon>Streptophyta</taxon>
        <taxon>Embryophyta</taxon>
        <taxon>Tracheophyta</taxon>
        <taxon>Spermatophyta</taxon>
        <taxon>Magnoliopsida</taxon>
        <taxon>Liliopsida</taxon>
        <taxon>Poales</taxon>
        <taxon>Poaceae</taxon>
        <taxon>PACMAD clade</taxon>
        <taxon>Arundinoideae</taxon>
        <taxon>Arundineae</taxon>
        <taxon>Arundo</taxon>
    </lineage>
</organism>
<dbReference type="EMBL" id="GBRH01168708">
    <property type="protein sequence ID" value="JAE29188.1"/>
    <property type="molecule type" value="Transcribed_RNA"/>
</dbReference>
<keyword evidence="4" id="KW-0540">Nuclease</keyword>
<name>A0A0A9H8G3_ARUDO</name>
<dbReference type="GO" id="GO:0004519">
    <property type="term" value="F:endonuclease activity"/>
    <property type="evidence" value="ECO:0007669"/>
    <property type="project" value="UniProtKB-KW"/>
</dbReference>
<accession>A0A0A9H8G3</accession>
<protein>
    <recommendedName>
        <fullName evidence="8">Reverse transcriptase domain-containing protein</fullName>
    </recommendedName>
</protein>
<evidence type="ECO:0000313" key="9">
    <source>
        <dbReference type="EMBL" id="JAE29188.1"/>
    </source>
</evidence>
<sequence>MNKLLLEYADVFEDISSLPPSRQCDHTIPLKPDATPPNIRPYRIPHYKKNALEKLIKDMLALQMIRHSSSPYSSPVILVRKKDGGWRLCVDYRELNAMKIKNKFPIPVIENLLDELFGAKFFTKIDLRSGYYQIRMHTTDIMKTAFRTHLGHYEYLVMPFGLTNALATFQSLMNELFSDHIRVFILVFFDDILIYSKSMPEHLNHVQIVLVLDILRQNHLKAKKSKCTFAATKVAYLGHIISGKGVATDPSKISDIQNWPTPCIVT</sequence>
<keyword evidence="6" id="KW-0378">Hydrolase</keyword>
<dbReference type="GO" id="GO:0006508">
    <property type="term" value="P:proteolysis"/>
    <property type="evidence" value="ECO:0007669"/>
    <property type="project" value="UniProtKB-KW"/>
</dbReference>
<dbReference type="GO" id="GO:0003964">
    <property type="term" value="F:RNA-directed DNA polymerase activity"/>
    <property type="evidence" value="ECO:0007669"/>
    <property type="project" value="UniProtKB-KW"/>
</dbReference>
<dbReference type="AlphaFoldDB" id="A0A0A9H8G3"/>
<dbReference type="InterPro" id="IPR043128">
    <property type="entry name" value="Rev_trsase/Diguanyl_cyclase"/>
</dbReference>
<keyword evidence="7" id="KW-0695">RNA-directed DNA polymerase</keyword>
<evidence type="ECO:0000256" key="7">
    <source>
        <dbReference type="ARBA" id="ARBA00022918"/>
    </source>
</evidence>
<reference evidence="9" key="1">
    <citation type="submission" date="2014-09" db="EMBL/GenBank/DDBJ databases">
        <authorList>
            <person name="Magalhaes I.L.F."/>
            <person name="Oliveira U."/>
            <person name="Santos F.R."/>
            <person name="Vidigal T.H.D.A."/>
            <person name="Brescovit A.D."/>
            <person name="Santos A.J."/>
        </authorList>
    </citation>
    <scope>NUCLEOTIDE SEQUENCE</scope>
    <source>
        <tissue evidence="9">Shoot tissue taken approximately 20 cm above the soil surface</tissue>
    </source>
</reference>
<dbReference type="InterPro" id="IPR043502">
    <property type="entry name" value="DNA/RNA_pol_sf"/>
</dbReference>
<evidence type="ECO:0000256" key="6">
    <source>
        <dbReference type="ARBA" id="ARBA00022801"/>
    </source>
</evidence>
<dbReference type="Pfam" id="PF00078">
    <property type="entry name" value="RVT_1"/>
    <property type="match status" value="1"/>
</dbReference>
<evidence type="ECO:0000259" key="8">
    <source>
        <dbReference type="PROSITE" id="PS50878"/>
    </source>
</evidence>
<dbReference type="InterPro" id="IPR053134">
    <property type="entry name" value="RNA-dir_DNA_polymerase"/>
</dbReference>
<dbReference type="Gene3D" id="3.30.70.270">
    <property type="match status" value="1"/>
</dbReference>